<reference evidence="1 2" key="1">
    <citation type="journal article" date="2023" name="Plants (Basel)">
        <title>Bridging the Gap: Combining Genomics and Transcriptomics Approaches to Understand Stylosanthes scabra, an Orphan Legume from the Brazilian Caatinga.</title>
        <authorList>
            <person name="Ferreira-Neto J.R.C."/>
            <person name="da Silva M.D."/>
            <person name="Binneck E."/>
            <person name="de Melo N.F."/>
            <person name="da Silva R.H."/>
            <person name="de Melo A.L.T.M."/>
            <person name="Pandolfi V."/>
            <person name="Bustamante F.O."/>
            <person name="Brasileiro-Vidal A.C."/>
            <person name="Benko-Iseppon A.M."/>
        </authorList>
    </citation>
    <scope>NUCLEOTIDE SEQUENCE [LARGE SCALE GENOMIC DNA]</scope>
    <source>
        <tissue evidence="1">Leaves</tissue>
    </source>
</reference>
<protein>
    <recommendedName>
        <fullName evidence="3">DUF4283 domain-containing protein</fullName>
    </recommendedName>
</protein>
<name>A0ABU6ZJY4_9FABA</name>
<accession>A0ABU6ZJY4</accession>
<dbReference type="EMBL" id="JASCZI010272450">
    <property type="protein sequence ID" value="MED6222278.1"/>
    <property type="molecule type" value="Genomic_DNA"/>
</dbReference>
<comment type="caution">
    <text evidence="1">The sequence shown here is derived from an EMBL/GenBank/DDBJ whole genome shotgun (WGS) entry which is preliminary data.</text>
</comment>
<gene>
    <name evidence="1" type="ORF">PIB30_062855</name>
</gene>
<keyword evidence="2" id="KW-1185">Reference proteome</keyword>
<dbReference type="Proteomes" id="UP001341840">
    <property type="component" value="Unassembled WGS sequence"/>
</dbReference>
<evidence type="ECO:0000313" key="2">
    <source>
        <dbReference type="Proteomes" id="UP001341840"/>
    </source>
</evidence>
<organism evidence="1 2">
    <name type="scientific">Stylosanthes scabra</name>
    <dbReference type="NCBI Taxonomy" id="79078"/>
    <lineage>
        <taxon>Eukaryota</taxon>
        <taxon>Viridiplantae</taxon>
        <taxon>Streptophyta</taxon>
        <taxon>Embryophyta</taxon>
        <taxon>Tracheophyta</taxon>
        <taxon>Spermatophyta</taxon>
        <taxon>Magnoliopsida</taxon>
        <taxon>eudicotyledons</taxon>
        <taxon>Gunneridae</taxon>
        <taxon>Pentapetalae</taxon>
        <taxon>rosids</taxon>
        <taxon>fabids</taxon>
        <taxon>Fabales</taxon>
        <taxon>Fabaceae</taxon>
        <taxon>Papilionoideae</taxon>
        <taxon>50 kb inversion clade</taxon>
        <taxon>dalbergioids sensu lato</taxon>
        <taxon>Dalbergieae</taxon>
        <taxon>Pterocarpus clade</taxon>
        <taxon>Stylosanthes</taxon>
    </lineage>
</organism>
<evidence type="ECO:0008006" key="3">
    <source>
        <dbReference type="Google" id="ProtNLM"/>
    </source>
</evidence>
<evidence type="ECO:0000313" key="1">
    <source>
        <dbReference type="EMBL" id="MED6222278.1"/>
    </source>
</evidence>
<sequence>MEQRTKEKGSRKVVEVVASAPMTDLLKRSIVAGSVKPIDFRVIWEKLCSEWQGPGRVQTRDLGPYKCILSFDSVENRDEALKSPVLRSLFDELRPQWGYSWSLSRRVWLEIVGIPVHLWSKDNIWNIGKLWGKPIMLDDTTEQLCSFSCARVLIDCYEWAPIMECVQLAVDGVQFEVYVKEFGREIYSAQSFPRSCPLVSLALVDSFSDNDGTGSGSDGATVPETAMIEQYSKVVEVQGTTREVEDGVISEWWDPLINDISLKRCVEGDINVNYGGWGGDFEFAEEILIMRSDKNFKRVQLGPQDSAAQLMMGHGERDAWGEYKENFGPALKDLSWFEKGKAYKGKDNRPMELQCELGLDMSEMEEGQEHVLGADQEQVLDINVGQDQMLDTRRSHKQNLGAEMGELTIPIANCISSGVESREVAEEVVRVCEEGGAIFRESEKDAIINKLSGSMSAKEMKTYSLRLRRKMTSWGRAAEGSSMEGSVAKSGEYIFY</sequence>
<dbReference type="PANTHER" id="PTHR34427">
    <property type="entry name" value="DUF4283 DOMAIN PROTEIN"/>
    <property type="match status" value="1"/>
</dbReference>
<dbReference type="PANTHER" id="PTHR34427:SF5">
    <property type="entry name" value="DUF4283 DOMAIN-CONTAINING PROTEIN"/>
    <property type="match status" value="1"/>
</dbReference>
<proteinExistence type="predicted"/>